<feature type="region of interest" description="Disordered" evidence="1">
    <location>
        <begin position="319"/>
        <end position="374"/>
    </location>
</feature>
<name>A0A1Y2ARD3_9FUNG</name>
<organism evidence="3 4">
    <name type="scientific">Neocallimastix californiae</name>
    <dbReference type="NCBI Taxonomy" id="1754190"/>
    <lineage>
        <taxon>Eukaryota</taxon>
        <taxon>Fungi</taxon>
        <taxon>Fungi incertae sedis</taxon>
        <taxon>Chytridiomycota</taxon>
        <taxon>Chytridiomycota incertae sedis</taxon>
        <taxon>Neocallimastigomycetes</taxon>
        <taxon>Neocallimastigales</taxon>
        <taxon>Neocallimastigaceae</taxon>
        <taxon>Neocallimastix</taxon>
    </lineage>
</organism>
<evidence type="ECO:0000259" key="2">
    <source>
        <dbReference type="PROSITE" id="PS50020"/>
    </source>
</evidence>
<proteinExistence type="predicted"/>
<keyword evidence="4" id="KW-1185">Reference proteome</keyword>
<accession>A0A1Y2ARD3</accession>
<dbReference type="PANTHER" id="PTHR46697">
    <property type="entry name" value="FORMIN-BINDING PROTEIN 4"/>
    <property type="match status" value="1"/>
</dbReference>
<dbReference type="InterPro" id="IPR001202">
    <property type="entry name" value="WW_dom"/>
</dbReference>
<feature type="compositionally biased region" description="Basic and acidic residues" evidence="1">
    <location>
        <begin position="350"/>
        <end position="370"/>
    </location>
</feature>
<dbReference type="CDD" id="cd00201">
    <property type="entry name" value="WW"/>
    <property type="match status" value="1"/>
</dbReference>
<dbReference type="STRING" id="1754190.A0A1Y2ARD3"/>
<dbReference type="OrthoDB" id="2367685at2759"/>
<dbReference type="Gene3D" id="2.20.70.10">
    <property type="match status" value="1"/>
</dbReference>
<dbReference type="EMBL" id="MCOG01000216">
    <property type="protein sequence ID" value="ORY25036.1"/>
    <property type="molecule type" value="Genomic_DNA"/>
</dbReference>
<evidence type="ECO:0000313" key="3">
    <source>
        <dbReference type="EMBL" id="ORY25036.1"/>
    </source>
</evidence>
<feature type="compositionally biased region" description="Basic and acidic residues" evidence="1">
    <location>
        <begin position="107"/>
        <end position="125"/>
    </location>
</feature>
<dbReference type="AlphaFoldDB" id="A0A1Y2ARD3"/>
<feature type="compositionally biased region" description="Basic and acidic residues" evidence="1">
    <location>
        <begin position="403"/>
        <end position="417"/>
    </location>
</feature>
<feature type="compositionally biased region" description="Acidic residues" evidence="1">
    <location>
        <begin position="326"/>
        <end position="339"/>
    </location>
</feature>
<protein>
    <recommendedName>
        <fullName evidence="2">WW domain-containing protein</fullName>
    </recommendedName>
</protein>
<dbReference type="InterPro" id="IPR036020">
    <property type="entry name" value="WW_dom_sf"/>
</dbReference>
<feature type="domain" description="WW" evidence="2">
    <location>
        <begin position="280"/>
        <end position="311"/>
    </location>
</feature>
<dbReference type="SUPFAM" id="SSF51045">
    <property type="entry name" value="WW domain"/>
    <property type="match status" value="1"/>
</dbReference>
<evidence type="ECO:0000256" key="1">
    <source>
        <dbReference type="SAM" id="MobiDB-lite"/>
    </source>
</evidence>
<sequence>MRKRQRISIDFNVRKPKLKINHSVSKYTNERKDESNKEVINNPYLAHTLNDSTLQVSSSPPPPPSPPPLPPPPPIINDTSSSLNYLLNYEDSSSESESEDNSVGVASEKEKESEKSNTEKKINEKSDLMNSFENFLSEINEIESKTNIISQVTSTDITKSCITNEIENNKDPNLVKKKENPVTSQRDIRTSGDSTYSIEKKAELSYHETSIIIINKLTYLCSDKSIIYTTTPTQDYLYHQIEFSTRFKDWSVGALNNDYFINYHNEINNLLKQIEEYFSPPGWKIQWDLNNSLYYYENKKTKIISWEYPKDIEEESEVFNQKVEKSDDEDDSMDLESDSEVISYTSSGKNIKEKSNKEDREKSHTPEQKIIKKSTKKDKNLLKLIQKWKEVEDSLNNSEEDEKIEKWAEEQKNKVDSSENPNFEPINGNWREKILKRRETFKDS</sequence>
<dbReference type="InterPro" id="IPR053076">
    <property type="entry name" value="WW_domain_protein"/>
</dbReference>
<feature type="region of interest" description="Disordered" evidence="1">
    <location>
        <begin position="22"/>
        <end position="125"/>
    </location>
</feature>
<comment type="caution">
    <text evidence="3">The sequence shown here is derived from an EMBL/GenBank/DDBJ whole genome shotgun (WGS) entry which is preliminary data.</text>
</comment>
<feature type="compositionally biased region" description="Basic and acidic residues" evidence="1">
    <location>
        <begin position="28"/>
        <end position="37"/>
    </location>
</feature>
<dbReference type="Proteomes" id="UP000193920">
    <property type="component" value="Unassembled WGS sequence"/>
</dbReference>
<feature type="compositionally biased region" description="Pro residues" evidence="1">
    <location>
        <begin position="59"/>
        <end position="75"/>
    </location>
</feature>
<evidence type="ECO:0000313" key="4">
    <source>
        <dbReference type="Proteomes" id="UP000193920"/>
    </source>
</evidence>
<gene>
    <name evidence="3" type="ORF">LY90DRAFT_675005</name>
</gene>
<dbReference type="PANTHER" id="PTHR46697:SF1">
    <property type="entry name" value="FORMIN-BINDING PROTEIN 4"/>
    <property type="match status" value="1"/>
</dbReference>
<dbReference type="PROSITE" id="PS50020">
    <property type="entry name" value="WW_DOMAIN_2"/>
    <property type="match status" value="1"/>
</dbReference>
<feature type="region of interest" description="Disordered" evidence="1">
    <location>
        <begin position="393"/>
        <end position="429"/>
    </location>
</feature>
<reference evidence="3 4" key="1">
    <citation type="submission" date="2016-08" db="EMBL/GenBank/DDBJ databases">
        <title>A Parts List for Fungal Cellulosomes Revealed by Comparative Genomics.</title>
        <authorList>
            <consortium name="DOE Joint Genome Institute"/>
            <person name="Haitjema C.H."/>
            <person name="Gilmore S.P."/>
            <person name="Henske J.K."/>
            <person name="Solomon K.V."/>
            <person name="De Groot R."/>
            <person name="Kuo A."/>
            <person name="Mondo S.J."/>
            <person name="Salamov A.A."/>
            <person name="Labutti K."/>
            <person name="Zhao Z."/>
            <person name="Chiniquy J."/>
            <person name="Barry K."/>
            <person name="Brewer H.M."/>
            <person name="Purvine S.O."/>
            <person name="Wright A.T."/>
            <person name="Boxma B."/>
            <person name="Van Alen T."/>
            <person name="Hackstein J.H."/>
            <person name="Baker S.E."/>
            <person name="Grigoriev I.V."/>
            <person name="O'Malley M.A."/>
        </authorList>
    </citation>
    <scope>NUCLEOTIDE SEQUENCE [LARGE SCALE GENOMIC DNA]</scope>
    <source>
        <strain evidence="3 4">G1</strain>
    </source>
</reference>